<sequence length="934" mass="104321">MANDGDDNDNENTIRKVPPPEAFQIKEELQFPRHTQQSEVEPESSSNTNTNTMAIPQQHRPSLLLRRQSSLFSQLPVRNKSRLFDLGENNNNNNNNNNIAAETAMTNFSQPTWLQEDHQSTLLGDGSSSQLFPSEDGSESHSSAIQVRRRQSQSQSQQQKQQGKSSLFGAVMRKFGSSIPSSPFGKGSNHNRDDNVDDTSAGGGGGGGGISNLLTSPSGKSIMNIVNRFNSPFKFQSPGLKSNNKKRHSRRLWGDDTEKSPLMDKDDGSAFSTPSPSSKKRRRFEHMADDEDEGSNIQRSNLLFPDHDDSRSSLFGNEVGGDHHWREAPIVDVGDNDSTMGMMTTIETRMEILDWSLPTKVRIEVHGVRDTFWARGMLRDSDKALTYWEYRSNVKYNDTDSITASTGTQKSSGLLRRSISTNGLQQKNIGKKTMSRQNSFQGIAGINDNKNTNSTVTADLAKFLIQSVRGPCAKYSRKRAMEEDWEQNMITTPDDNKERSQRQWQQSMRSIFSNYCHRLDLLARQGDTPCPTMNCSTNAIILNSYFYCLGQDHSVLFRFVLSSDGDDGNNKIDDVIPVVLVSSTSDRFREQLEQHGMDMNDRSFQLLESIEEREARERARIIAAAAAAKKSKMMKALLSPGVKADLEALRRAQAFGEQAGADVMVKVKKSIQQEEDELNKHKLPKAVRISGWDSVSLFFEVYLNKYGDVMESNVNNNNNDNIANGRIDGNGTSRSNRTLPLLICGNDLGPFEHASMKRLRLFPVEKETESDNNGSTVAASEQNLQEETTSSNSIDICGILLPCAIRKLLLVARNRILEEHKSSISVSDKSSSVQDEKKDRGSPQDSSRYVVLHSMRPNKPLSKSLMVGLNGSLVFNQGRKKKKKNSTRDVTDDNGSVFECPNGKVVSMAVWDTSREEVAACKLDDAFPDNWFKK</sequence>
<keyword evidence="3" id="KW-1185">Reference proteome</keyword>
<evidence type="ECO:0000313" key="2">
    <source>
        <dbReference type="EMBL" id="OEU12324.1"/>
    </source>
</evidence>
<feature type="compositionally biased region" description="Polar residues" evidence="1">
    <location>
        <begin position="33"/>
        <end position="55"/>
    </location>
</feature>
<feature type="region of interest" description="Disordered" evidence="1">
    <location>
        <begin position="766"/>
        <end position="786"/>
    </location>
</feature>
<feature type="compositionally biased region" description="Polar residues" evidence="1">
    <location>
        <begin position="120"/>
        <end position="132"/>
    </location>
</feature>
<name>A0A1E7F2G3_9STRA</name>
<protein>
    <submittedName>
        <fullName evidence="2">Uncharacterized protein</fullName>
    </submittedName>
</protein>
<feature type="compositionally biased region" description="Basic and acidic residues" evidence="1">
    <location>
        <begin position="252"/>
        <end position="268"/>
    </location>
</feature>
<gene>
    <name evidence="2" type="ORF">FRACYDRAFT_244584</name>
</gene>
<organism evidence="2 3">
    <name type="scientific">Fragilariopsis cylindrus CCMP1102</name>
    <dbReference type="NCBI Taxonomy" id="635003"/>
    <lineage>
        <taxon>Eukaryota</taxon>
        <taxon>Sar</taxon>
        <taxon>Stramenopiles</taxon>
        <taxon>Ochrophyta</taxon>
        <taxon>Bacillariophyta</taxon>
        <taxon>Bacillariophyceae</taxon>
        <taxon>Bacillariophycidae</taxon>
        <taxon>Bacillariales</taxon>
        <taxon>Bacillariaceae</taxon>
        <taxon>Fragilariopsis</taxon>
    </lineage>
</organism>
<feature type="compositionally biased region" description="Polar residues" evidence="1">
    <location>
        <begin position="771"/>
        <end position="786"/>
    </location>
</feature>
<feature type="compositionally biased region" description="Polar residues" evidence="1">
    <location>
        <begin position="232"/>
        <end position="242"/>
    </location>
</feature>
<accession>A0A1E7F2G3</accession>
<feature type="region of interest" description="Disordered" evidence="1">
    <location>
        <begin position="822"/>
        <end position="848"/>
    </location>
</feature>
<proteinExistence type="predicted"/>
<feature type="compositionally biased region" description="Low complexity" evidence="1">
    <location>
        <begin position="823"/>
        <end position="833"/>
    </location>
</feature>
<reference evidence="2 3" key="1">
    <citation type="submission" date="2016-09" db="EMBL/GenBank/DDBJ databases">
        <title>Extensive genetic diversity and differential bi-allelic expression allows diatom success in the polar Southern Ocean.</title>
        <authorList>
            <consortium name="DOE Joint Genome Institute"/>
            <person name="Mock T."/>
            <person name="Otillar R.P."/>
            <person name="Strauss J."/>
            <person name="Dupont C."/>
            <person name="Frickenhaus S."/>
            <person name="Maumus F."/>
            <person name="Mcmullan M."/>
            <person name="Sanges R."/>
            <person name="Schmutz J."/>
            <person name="Toseland A."/>
            <person name="Valas R."/>
            <person name="Veluchamy A."/>
            <person name="Ward B.J."/>
            <person name="Allen A."/>
            <person name="Barry K."/>
            <person name="Falciatore A."/>
            <person name="Ferrante M."/>
            <person name="Fortunato A.E."/>
            <person name="Gloeckner G."/>
            <person name="Gruber A."/>
            <person name="Hipkin R."/>
            <person name="Janech M."/>
            <person name="Kroth P."/>
            <person name="Leese F."/>
            <person name="Lindquist E."/>
            <person name="Lyon B.R."/>
            <person name="Martin J."/>
            <person name="Mayer C."/>
            <person name="Parker M."/>
            <person name="Quesneville H."/>
            <person name="Raymond J."/>
            <person name="Uhlig C."/>
            <person name="Valentin K.U."/>
            <person name="Worden A.Z."/>
            <person name="Armbrust E.V."/>
            <person name="Bowler C."/>
            <person name="Green B."/>
            <person name="Moulton V."/>
            <person name="Van Oosterhout C."/>
            <person name="Grigoriev I."/>
        </authorList>
    </citation>
    <scope>NUCLEOTIDE SEQUENCE [LARGE SCALE GENOMIC DNA]</scope>
    <source>
        <strain evidence="2 3">CCMP1102</strain>
    </source>
</reference>
<evidence type="ECO:0000313" key="3">
    <source>
        <dbReference type="Proteomes" id="UP000095751"/>
    </source>
</evidence>
<dbReference type="InParanoid" id="A0A1E7F2G3"/>
<dbReference type="OrthoDB" id="48215at2759"/>
<dbReference type="KEGG" id="fcy:FRACYDRAFT_244584"/>
<feature type="region of interest" description="Disordered" evidence="1">
    <location>
        <begin position="1"/>
        <end position="56"/>
    </location>
</feature>
<feature type="region of interest" description="Disordered" evidence="1">
    <location>
        <begin position="232"/>
        <end position="303"/>
    </location>
</feature>
<feature type="compositionally biased region" description="Acidic residues" evidence="1">
    <location>
        <begin position="1"/>
        <end position="10"/>
    </location>
</feature>
<feature type="region of interest" description="Disordered" evidence="1">
    <location>
        <begin position="120"/>
        <end position="215"/>
    </location>
</feature>
<feature type="compositionally biased region" description="Gly residues" evidence="1">
    <location>
        <begin position="201"/>
        <end position="210"/>
    </location>
</feature>
<evidence type="ECO:0000256" key="1">
    <source>
        <dbReference type="SAM" id="MobiDB-lite"/>
    </source>
</evidence>
<dbReference type="Proteomes" id="UP000095751">
    <property type="component" value="Unassembled WGS sequence"/>
</dbReference>
<dbReference type="EMBL" id="KV784365">
    <property type="protein sequence ID" value="OEU12324.1"/>
    <property type="molecule type" value="Genomic_DNA"/>
</dbReference>
<feature type="compositionally biased region" description="Low complexity" evidence="1">
    <location>
        <begin position="152"/>
        <end position="166"/>
    </location>
</feature>
<dbReference type="AlphaFoldDB" id="A0A1E7F2G3"/>